<keyword evidence="2" id="KW-1185">Reference proteome</keyword>
<accession>A0ABT0JZR7</accession>
<name>A0ABT0JZR7_9ACTN</name>
<dbReference type="Proteomes" id="UP001201873">
    <property type="component" value="Unassembled WGS sequence"/>
</dbReference>
<dbReference type="EMBL" id="JALKFT010000013">
    <property type="protein sequence ID" value="MCK9877022.1"/>
    <property type="molecule type" value="Genomic_DNA"/>
</dbReference>
<gene>
    <name evidence="1" type="ORF">MXD59_14780</name>
</gene>
<evidence type="ECO:0000313" key="1">
    <source>
        <dbReference type="EMBL" id="MCK9877022.1"/>
    </source>
</evidence>
<comment type="caution">
    <text evidence="1">The sequence shown here is derived from an EMBL/GenBank/DDBJ whole genome shotgun (WGS) entry which is preliminary data.</text>
</comment>
<protein>
    <submittedName>
        <fullName evidence="1">Uncharacterized protein</fullName>
    </submittedName>
</protein>
<evidence type="ECO:0000313" key="2">
    <source>
        <dbReference type="Proteomes" id="UP001201873"/>
    </source>
</evidence>
<sequence length="119" mass="13510">MSLLADGQVRTAPDFYHAAMVFQHGSLPEHNHLSFELACRAADAGCRDARWLAAAALDRWLTRKGLPQRFGTQYFREGAEWEFYPVDPATTDEERLAWDVPPLALAHERLVAMNEELRA</sequence>
<reference evidence="1 2" key="1">
    <citation type="submission" date="2022-04" db="EMBL/GenBank/DDBJ databases">
        <title>Genome diversity in the genus Frankia.</title>
        <authorList>
            <person name="Carlos-Shanley C."/>
            <person name="Hahn D."/>
        </authorList>
    </citation>
    <scope>NUCLEOTIDE SEQUENCE [LARGE SCALE GENOMIC DNA]</scope>
    <source>
        <strain evidence="1 2">Ag45/Mut15</strain>
    </source>
</reference>
<proteinExistence type="predicted"/>
<dbReference type="RefSeq" id="WP_248812184.1">
    <property type="nucleotide sequence ID" value="NZ_JALKFT010000013.1"/>
</dbReference>
<organism evidence="1 2">
    <name type="scientific">Frankia umida</name>
    <dbReference type="NCBI Taxonomy" id="573489"/>
    <lineage>
        <taxon>Bacteria</taxon>
        <taxon>Bacillati</taxon>
        <taxon>Actinomycetota</taxon>
        <taxon>Actinomycetes</taxon>
        <taxon>Frankiales</taxon>
        <taxon>Frankiaceae</taxon>
        <taxon>Frankia</taxon>
    </lineage>
</organism>